<dbReference type="Gene3D" id="1.10.260.40">
    <property type="entry name" value="lambda repressor-like DNA-binding domains"/>
    <property type="match status" value="1"/>
</dbReference>
<dbReference type="InterPro" id="IPR010982">
    <property type="entry name" value="Lambda_DNA-bd_dom_sf"/>
</dbReference>
<comment type="caution">
    <text evidence="5">The sequence shown here is derived from an EMBL/GenBank/DDBJ whole genome shotgun (WGS) entry which is preliminary data.</text>
</comment>
<keyword evidence="2 5" id="KW-0238">DNA-binding</keyword>
<keyword evidence="3" id="KW-0804">Transcription</keyword>
<dbReference type="InterPro" id="IPR028082">
    <property type="entry name" value="Peripla_BP_I"/>
</dbReference>
<protein>
    <submittedName>
        <fullName evidence="5">LacI family DNA-binding transcriptional regulator</fullName>
    </submittedName>
</protein>
<name>A0ABW3G2C3_9PSEU</name>
<dbReference type="Pfam" id="PF13377">
    <property type="entry name" value="Peripla_BP_3"/>
    <property type="match status" value="1"/>
</dbReference>
<sequence>MTSRAGRTTIVDVARAAGTSVSSASVALRGEPGVSAQTRERILAAARRLGYRPDRQASLLRRREPRVLGVTFSVEQTFHGDLVENLYRAADASGYDLVLSAKTAGRPESRAVDNLLRDRCGPLILIAPELPRDALAQLAARTPVVTIGSDSPAEGVDSVHSDDRQGVTDAVAHLVGLGHRRIAYVDGGTAVMSATRSDAYVRTMREHGLDEHVRVISAAPTEESGIEVATGLLDGDDPLPTAILAHNDLIAVGLLLTLRSRGVRVPDDVSVVGYDDTRTAALATVRLTSVSQDAAELARRAVERATTRGDDPAQQIVTPARLVVRDTTAPPGR</sequence>
<dbReference type="InterPro" id="IPR046335">
    <property type="entry name" value="LacI/GalR-like_sensor"/>
</dbReference>
<keyword evidence="6" id="KW-1185">Reference proteome</keyword>
<feature type="domain" description="HTH lacI-type" evidence="4">
    <location>
        <begin position="8"/>
        <end position="62"/>
    </location>
</feature>
<dbReference type="PANTHER" id="PTHR30146">
    <property type="entry name" value="LACI-RELATED TRANSCRIPTIONAL REPRESSOR"/>
    <property type="match status" value="1"/>
</dbReference>
<dbReference type="Gene3D" id="3.40.50.2300">
    <property type="match status" value="2"/>
</dbReference>
<dbReference type="Proteomes" id="UP001597018">
    <property type="component" value="Unassembled WGS sequence"/>
</dbReference>
<evidence type="ECO:0000256" key="2">
    <source>
        <dbReference type="ARBA" id="ARBA00023125"/>
    </source>
</evidence>
<evidence type="ECO:0000313" key="5">
    <source>
        <dbReference type="EMBL" id="MFD0923165.1"/>
    </source>
</evidence>
<dbReference type="Pfam" id="PF00356">
    <property type="entry name" value="LacI"/>
    <property type="match status" value="1"/>
</dbReference>
<dbReference type="SUPFAM" id="SSF53822">
    <property type="entry name" value="Periplasmic binding protein-like I"/>
    <property type="match status" value="1"/>
</dbReference>
<dbReference type="PROSITE" id="PS50932">
    <property type="entry name" value="HTH_LACI_2"/>
    <property type="match status" value="1"/>
</dbReference>
<accession>A0ABW3G2C3</accession>
<evidence type="ECO:0000313" key="6">
    <source>
        <dbReference type="Proteomes" id="UP001597018"/>
    </source>
</evidence>
<dbReference type="SUPFAM" id="SSF47413">
    <property type="entry name" value="lambda repressor-like DNA-binding domains"/>
    <property type="match status" value="1"/>
</dbReference>
<evidence type="ECO:0000256" key="1">
    <source>
        <dbReference type="ARBA" id="ARBA00023015"/>
    </source>
</evidence>
<dbReference type="InterPro" id="IPR000843">
    <property type="entry name" value="HTH_LacI"/>
</dbReference>
<keyword evidence="1" id="KW-0805">Transcription regulation</keyword>
<dbReference type="CDD" id="cd06267">
    <property type="entry name" value="PBP1_LacI_sugar_binding-like"/>
    <property type="match status" value="1"/>
</dbReference>
<dbReference type="GO" id="GO:0003677">
    <property type="term" value="F:DNA binding"/>
    <property type="evidence" value="ECO:0007669"/>
    <property type="project" value="UniProtKB-KW"/>
</dbReference>
<dbReference type="SMART" id="SM00354">
    <property type="entry name" value="HTH_LACI"/>
    <property type="match status" value="1"/>
</dbReference>
<proteinExistence type="predicted"/>
<gene>
    <name evidence="5" type="ORF">ACFQ16_25760</name>
</gene>
<dbReference type="RefSeq" id="WP_345601106.1">
    <property type="nucleotide sequence ID" value="NZ_BAABLT010000028.1"/>
</dbReference>
<dbReference type="CDD" id="cd01392">
    <property type="entry name" value="HTH_LacI"/>
    <property type="match status" value="1"/>
</dbReference>
<evidence type="ECO:0000259" key="4">
    <source>
        <dbReference type="PROSITE" id="PS50932"/>
    </source>
</evidence>
<organism evidence="5 6">
    <name type="scientific">Saccharopolyspora rosea</name>
    <dbReference type="NCBI Taxonomy" id="524884"/>
    <lineage>
        <taxon>Bacteria</taxon>
        <taxon>Bacillati</taxon>
        <taxon>Actinomycetota</taxon>
        <taxon>Actinomycetes</taxon>
        <taxon>Pseudonocardiales</taxon>
        <taxon>Pseudonocardiaceae</taxon>
        <taxon>Saccharopolyspora</taxon>
    </lineage>
</organism>
<dbReference type="PANTHER" id="PTHR30146:SF109">
    <property type="entry name" value="HTH-TYPE TRANSCRIPTIONAL REGULATOR GALS"/>
    <property type="match status" value="1"/>
</dbReference>
<evidence type="ECO:0000256" key="3">
    <source>
        <dbReference type="ARBA" id="ARBA00023163"/>
    </source>
</evidence>
<reference evidence="6" key="1">
    <citation type="journal article" date="2019" name="Int. J. Syst. Evol. Microbiol.">
        <title>The Global Catalogue of Microorganisms (GCM) 10K type strain sequencing project: providing services to taxonomists for standard genome sequencing and annotation.</title>
        <authorList>
            <consortium name="The Broad Institute Genomics Platform"/>
            <consortium name="The Broad Institute Genome Sequencing Center for Infectious Disease"/>
            <person name="Wu L."/>
            <person name="Ma J."/>
        </authorList>
    </citation>
    <scope>NUCLEOTIDE SEQUENCE [LARGE SCALE GENOMIC DNA]</scope>
    <source>
        <strain evidence="6">CCUG 56401</strain>
    </source>
</reference>
<dbReference type="EMBL" id="JBHTIW010000029">
    <property type="protein sequence ID" value="MFD0923165.1"/>
    <property type="molecule type" value="Genomic_DNA"/>
</dbReference>